<organism evidence="9 10">
    <name type="scientific">Paraconiothyrium brasiliense</name>
    <dbReference type="NCBI Taxonomy" id="300254"/>
    <lineage>
        <taxon>Eukaryota</taxon>
        <taxon>Fungi</taxon>
        <taxon>Dikarya</taxon>
        <taxon>Ascomycota</taxon>
        <taxon>Pezizomycotina</taxon>
        <taxon>Dothideomycetes</taxon>
        <taxon>Pleosporomycetidae</taxon>
        <taxon>Pleosporales</taxon>
        <taxon>Massarineae</taxon>
        <taxon>Didymosphaeriaceae</taxon>
        <taxon>Paraconiothyrium</taxon>
    </lineage>
</organism>
<comment type="similarity">
    <text evidence="5">Belongs to the SAT4 family.</text>
</comment>
<dbReference type="EMBL" id="JAKJXO020000007">
    <property type="protein sequence ID" value="KAL1602376.1"/>
    <property type="molecule type" value="Genomic_DNA"/>
</dbReference>
<evidence type="ECO:0000313" key="10">
    <source>
        <dbReference type="Proteomes" id="UP001521785"/>
    </source>
</evidence>
<reference evidence="9 10" key="1">
    <citation type="submission" date="2024-02" db="EMBL/GenBank/DDBJ databases">
        <title>De novo assembly and annotation of 12 fungi associated with fruit tree decline syndrome in Ontario, Canada.</title>
        <authorList>
            <person name="Sulman M."/>
            <person name="Ellouze W."/>
            <person name="Ilyukhin E."/>
        </authorList>
    </citation>
    <scope>NUCLEOTIDE SEQUENCE [LARGE SCALE GENOMIC DNA]</scope>
    <source>
        <strain evidence="9 10">M42-189</strain>
    </source>
</reference>
<feature type="transmembrane region" description="Helical" evidence="7">
    <location>
        <begin position="147"/>
        <end position="168"/>
    </location>
</feature>
<protein>
    <recommendedName>
        <fullName evidence="8">Rhodopsin domain-containing protein</fullName>
    </recommendedName>
</protein>
<dbReference type="InterPro" id="IPR052337">
    <property type="entry name" value="SAT4-like"/>
</dbReference>
<proteinExistence type="inferred from homology"/>
<accession>A0ABR3RD62</accession>
<evidence type="ECO:0000256" key="6">
    <source>
        <dbReference type="SAM" id="MobiDB-lite"/>
    </source>
</evidence>
<evidence type="ECO:0000256" key="5">
    <source>
        <dbReference type="ARBA" id="ARBA00038359"/>
    </source>
</evidence>
<evidence type="ECO:0000256" key="4">
    <source>
        <dbReference type="ARBA" id="ARBA00023136"/>
    </source>
</evidence>
<feature type="transmembrane region" description="Helical" evidence="7">
    <location>
        <begin position="115"/>
        <end position="135"/>
    </location>
</feature>
<feature type="transmembrane region" description="Helical" evidence="7">
    <location>
        <begin position="20"/>
        <end position="44"/>
    </location>
</feature>
<feature type="transmembrane region" description="Helical" evidence="7">
    <location>
        <begin position="56"/>
        <end position="77"/>
    </location>
</feature>
<evidence type="ECO:0000256" key="3">
    <source>
        <dbReference type="ARBA" id="ARBA00022989"/>
    </source>
</evidence>
<evidence type="ECO:0000313" key="9">
    <source>
        <dbReference type="EMBL" id="KAL1602376.1"/>
    </source>
</evidence>
<gene>
    <name evidence="9" type="ORF">SLS60_005792</name>
</gene>
<keyword evidence="3 7" id="KW-1133">Transmembrane helix</keyword>
<evidence type="ECO:0000256" key="2">
    <source>
        <dbReference type="ARBA" id="ARBA00022692"/>
    </source>
</evidence>
<dbReference type="PANTHER" id="PTHR33048:SF92">
    <property type="entry name" value="INTEGRAL MEMBRANE PROTEIN"/>
    <property type="match status" value="1"/>
</dbReference>
<comment type="caution">
    <text evidence="9">The sequence shown here is derived from an EMBL/GenBank/DDBJ whole genome shotgun (WGS) entry which is preliminary data.</text>
</comment>
<feature type="region of interest" description="Disordered" evidence="6">
    <location>
        <begin position="345"/>
        <end position="380"/>
    </location>
</feature>
<comment type="subcellular location">
    <subcellularLocation>
        <location evidence="1">Membrane</location>
        <topology evidence="1">Multi-pass membrane protein</topology>
    </subcellularLocation>
</comment>
<feature type="compositionally biased region" description="Polar residues" evidence="6">
    <location>
        <begin position="352"/>
        <end position="364"/>
    </location>
</feature>
<keyword evidence="10" id="KW-1185">Reference proteome</keyword>
<evidence type="ECO:0000259" key="8">
    <source>
        <dbReference type="Pfam" id="PF20684"/>
    </source>
</evidence>
<feature type="transmembrane region" description="Helical" evidence="7">
    <location>
        <begin position="263"/>
        <end position="284"/>
    </location>
</feature>
<evidence type="ECO:0000256" key="7">
    <source>
        <dbReference type="SAM" id="Phobius"/>
    </source>
</evidence>
<evidence type="ECO:0000256" key="1">
    <source>
        <dbReference type="ARBA" id="ARBA00004141"/>
    </source>
</evidence>
<dbReference type="InterPro" id="IPR049326">
    <property type="entry name" value="Rhodopsin_dom_fungi"/>
</dbReference>
<feature type="domain" description="Rhodopsin" evidence="8">
    <location>
        <begin position="41"/>
        <end position="284"/>
    </location>
</feature>
<feature type="compositionally biased region" description="Basic and acidic residues" evidence="6">
    <location>
        <begin position="365"/>
        <end position="375"/>
    </location>
</feature>
<keyword evidence="4 7" id="KW-0472">Membrane</keyword>
<name>A0ABR3RD62_9PLEO</name>
<dbReference type="Pfam" id="PF20684">
    <property type="entry name" value="Fung_rhodopsin"/>
    <property type="match status" value="1"/>
</dbReference>
<sequence>MSQQDESITHLMNRLATIKITTFKAVTGLFFSLSVLSVVGRIGIRIHARKLPSTDDYLVFFGLASLIAGSGVLWSNLNNMYLIQVLYVDPSIALRVKSNDLLTAMSHFMARQVTSLALLWTATFAVKFSFLAFFWQLIQSVDNIRKYYWFIVVATFVSWLFVIAEPFILCHKFGMESVQCSYSYSNTLYFSMTGLVTALDCLTDLMIVSIPILVLRQSSMKLQQKAAIGSFLCLSIIMIALAITRASKMAGVIATDIPYEMFFQYLEAAVALLTASLTAFRTFFVTQRERTRYQDRMKKPSFSFRNMGLRKKTYDISRDEEAHGLPEVPGATMTGMRSFIRRNNRTEGNDTMMESCSPQSTLISESEKEGQKMDQDSSNTFITKPASLHSLKDSSFDQSHLC</sequence>
<dbReference type="Proteomes" id="UP001521785">
    <property type="component" value="Unassembled WGS sequence"/>
</dbReference>
<keyword evidence="2 7" id="KW-0812">Transmembrane</keyword>
<dbReference type="PANTHER" id="PTHR33048">
    <property type="entry name" value="PTH11-LIKE INTEGRAL MEMBRANE PROTEIN (AFU_ORTHOLOGUE AFUA_5G11245)"/>
    <property type="match status" value="1"/>
</dbReference>
<feature type="transmembrane region" description="Helical" evidence="7">
    <location>
        <begin position="226"/>
        <end position="243"/>
    </location>
</feature>
<feature type="transmembrane region" description="Helical" evidence="7">
    <location>
        <begin position="188"/>
        <end position="214"/>
    </location>
</feature>